<evidence type="ECO:0000313" key="2">
    <source>
        <dbReference type="EMBL" id="KPM64562.1"/>
    </source>
</evidence>
<reference evidence="2 3" key="1">
    <citation type="submission" date="2015-10" db="EMBL/GenBank/DDBJ databases">
        <title>Pseudomonas putida clinical strains.</title>
        <authorList>
            <person name="Molina L."/>
            <person name="Udaondo Z."/>
        </authorList>
    </citation>
    <scope>NUCLEOTIDE SEQUENCE [LARGE SCALE GENOMIC DNA]</scope>
    <source>
        <strain evidence="2 3">HB13667</strain>
    </source>
</reference>
<proteinExistence type="predicted"/>
<gene>
    <name evidence="2" type="ORF">HB13667_13140</name>
</gene>
<organism evidence="2 3">
    <name type="scientific">Pseudomonas putida</name>
    <name type="common">Arthrobacter siderocapsulatus</name>
    <dbReference type="NCBI Taxonomy" id="303"/>
    <lineage>
        <taxon>Bacteria</taxon>
        <taxon>Pseudomonadati</taxon>
        <taxon>Pseudomonadota</taxon>
        <taxon>Gammaproteobacteria</taxon>
        <taxon>Pseudomonadales</taxon>
        <taxon>Pseudomonadaceae</taxon>
        <taxon>Pseudomonas</taxon>
    </lineage>
</organism>
<feature type="transmembrane region" description="Helical" evidence="1">
    <location>
        <begin position="7"/>
        <end position="30"/>
    </location>
</feature>
<keyword evidence="1" id="KW-0472">Membrane</keyword>
<dbReference type="AlphaFoldDB" id="A0A0P7CS07"/>
<comment type="caution">
    <text evidence="2">The sequence shown here is derived from an EMBL/GenBank/DDBJ whole genome shotgun (WGS) entry which is preliminary data.</text>
</comment>
<evidence type="ECO:0000313" key="3">
    <source>
        <dbReference type="Proteomes" id="UP000050437"/>
    </source>
</evidence>
<evidence type="ECO:0000256" key="1">
    <source>
        <dbReference type="SAM" id="Phobius"/>
    </source>
</evidence>
<protein>
    <submittedName>
        <fullName evidence="2">Uncharacterized protein</fullName>
    </submittedName>
</protein>
<keyword evidence="1" id="KW-0812">Transmembrane</keyword>
<feature type="transmembrane region" description="Helical" evidence="1">
    <location>
        <begin position="63"/>
        <end position="80"/>
    </location>
</feature>
<feature type="transmembrane region" description="Helical" evidence="1">
    <location>
        <begin position="100"/>
        <end position="125"/>
    </location>
</feature>
<sequence>MTIMHWIFLVYSMTVTTLLFLNLALTIYIAHRKIDYIEGFLLNCNAITGEKKLWLHAGLMGKFFRLTNISFILLIPKIYARKNLIDIKEINNLPSKIKTLLIFIGSSLLILTIAFFGLGIFMYYLPPLPK</sequence>
<dbReference type="EMBL" id="LKKS01000079">
    <property type="protein sequence ID" value="KPM64562.1"/>
    <property type="molecule type" value="Genomic_DNA"/>
</dbReference>
<name>A0A0P7CS07_PSEPU</name>
<accession>A0A0P7CS07</accession>
<dbReference type="Proteomes" id="UP000050437">
    <property type="component" value="Unassembled WGS sequence"/>
</dbReference>
<keyword evidence="1" id="KW-1133">Transmembrane helix</keyword>